<dbReference type="Proteomes" id="UP001610657">
    <property type="component" value="Unassembled WGS sequence"/>
</dbReference>
<accession>A0ABW7NTS1</accession>
<evidence type="ECO:0000313" key="2">
    <source>
        <dbReference type="EMBL" id="MFH7518287.1"/>
    </source>
</evidence>
<feature type="domain" description="Integrase catalytic" evidence="1">
    <location>
        <begin position="3"/>
        <end position="42"/>
    </location>
</feature>
<evidence type="ECO:0000259" key="1">
    <source>
        <dbReference type="Pfam" id="PF13333"/>
    </source>
</evidence>
<gene>
    <name evidence="2" type="ORF">RA271_24335</name>
</gene>
<proteinExistence type="predicted"/>
<keyword evidence="3" id="KW-1185">Reference proteome</keyword>
<name>A0ABW7NTS1_9PSED</name>
<dbReference type="RefSeq" id="WP_395569319.1">
    <property type="nucleotide sequence ID" value="NZ_JAVCPR010000024.1"/>
</dbReference>
<feature type="non-terminal residue" evidence="2">
    <location>
        <position position="1"/>
    </location>
</feature>
<protein>
    <submittedName>
        <fullName evidence="2">IS3 family transposase</fullName>
    </submittedName>
</protein>
<dbReference type="InterPro" id="IPR001584">
    <property type="entry name" value="Integrase_cat-core"/>
</dbReference>
<organism evidence="2 3">
    <name type="scientific">Pseudomonas syringae pv. tagetis</name>
    <dbReference type="NCBI Taxonomy" id="129140"/>
    <lineage>
        <taxon>Bacteria</taxon>
        <taxon>Pseudomonadati</taxon>
        <taxon>Pseudomonadota</taxon>
        <taxon>Gammaproteobacteria</taxon>
        <taxon>Pseudomonadales</taxon>
        <taxon>Pseudomonadaceae</taxon>
        <taxon>Pseudomonas</taxon>
    </lineage>
</organism>
<reference evidence="2 3" key="1">
    <citation type="submission" date="2023-08" db="EMBL/GenBank/DDBJ databases">
        <title>Genomic and mutational analysis of Pseudomonas syringae pv. tagetis EB037 pathogenicity on sunflower.</title>
        <authorList>
            <person name="Maul J.E."/>
        </authorList>
    </citation>
    <scope>NUCLEOTIDE SEQUENCE [LARGE SCALE GENOMIC DNA]</scope>
    <source>
        <strain evidence="2 3">EB037_T1</strain>
    </source>
</reference>
<dbReference type="Pfam" id="PF13333">
    <property type="entry name" value="rve_2"/>
    <property type="match status" value="1"/>
</dbReference>
<dbReference type="EMBL" id="JAVCQK010000024">
    <property type="protein sequence ID" value="MFH7518287.1"/>
    <property type="molecule type" value="Genomic_DNA"/>
</dbReference>
<comment type="caution">
    <text evidence="2">The sequence shown here is derived from an EMBL/GenBank/DDBJ whole genome shotgun (WGS) entry which is preliminary data.</text>
</comment>
<evidence type="ECO:0000313" key="3">
    <source>
        <dbReference type="Proteomes" id="UP001610657"/>
    </source>
</evidence>
<sequence length="50" mass="6115">RKIYTTREDARSDIFDYIEMFYNPKCRHSSAMQLSPVEYEKRYFLSLESV</sequence>